<organism evidence="1 2">
    <name type="scientific">Popillia japonica</name>
    <name type="common">Japanese beetle</name>
    <dbReference type="NCBI Taxonomy" id="7064"/>
    <lineage>
        <taxon>Eukaryota</taxon>
        <taxon>Metazoa</taxon>
        <taxon>Ecdysozoa</taxon>
        <taxon>Arthropoda</taxon>
        <taxon>Hexapoda</taxon>
        <taxon>Insecta</taxon>
        <taxon>Pterygota</taxon>
        <taxon>Neoptera</taxon>
        <taxon>Endopterygota</taxon>
        <taxon>Coleoptera</taxon>
        <taxon>Polyphaga</taxon>
        <taxon>Scarabaeiformia</taxon>
        <taxon>Scarabaeidae</taxon>
        <taxon>Rutelinae</taxon>
        <taxon>Popillia</taxon>
    </lineage>
</organism>
<reference evidence="1 2" key="1">
    <citation type="journal article" date="2024" name="BMC Genomics">
        <title>De novo assembly and annotation of Popillia japonica's genome with initial clues to its potential as an invasive pest.</title>
        <authorList>
            <person name="Cucini C."/>
            <person name="Boschi S."/>
            <person name="Funari R."/>
            <person name="Cardaioli E."/>
            <person name="Iannotti N."/>
            <person name="Marturano G."/>
            <person name="Paoli F."/>
            <person name="Bruttini M."/>
            <person name="Carapelli A."/>
            <person name="Frati F."/>
            <person name="Nardi F."/>
        </authorList>
    </citation>
    <scope>NUCLEOTIDE SEQUENCE [LARGE SCALE GENOMIC DNA]</scope>
    <source>
        <strain evidence="1">DMR45628</strain>
    </source>
</reference>
<comment type="caution">
    <text evidence="1">The sequence shown here is derived from an EMBL/GenBank/DDBJ whole genome shotgun (WGS) entry which is preliminary data.</text>
</comment>
<protein>
    <submittedName>
        <fullName evidence="1">Uncharacterized protein</fullName>
    </submittedName>
</protein>
<proteinExistence type="predicted"/>
<sequence length="215" mass="24277">MATDRILRDDAMKIVEKKLRSDDLLDKISKAHDDIESLEQYSRRGNLRIYGVPKTVNENTDAIITSLCKEKLGINVGAELIDCSHRLGKKENGTKPILVKFCGRNIKRNIFNNKHLPHIEVECGEARDDLVSEDNPNGEESFEDEFILGNVKEQNMPSTEAKKKSTNVCTKKMWAEEKSTTVLKFFAPFITKGTIPGKAKCEECMESILFLVQGN</sequence>
<dbReference type="AlphaFoldDB" id="A0AAW1JFJ8"/>
<gene>
    <name evidence="1" type="ORF">QE152_g29893</name>
</gene>
<accession>A0AAW1JFJ8</accession>
<evidence type="ECO:0000313" key="2">
    <source>
        <dbReference type="Proteomes" id="UP001458880"/>
    </source>
</evidence>
<keyword evidence="2" id="KW-1185">Reference proteome</keyword>
<dbReference type="Proteomes" id="UP001458880">
    <property type="component" value="Unassembled WGS sequence"/>
</dbReference>
<dbReference type="Gene3D" id="3.30.70.1820">
    <property type="entry name" value="L1 transposable element, RRM domain"/>
    <property type="match status" value="1"/>
</dbReference>
<dbReference type="EMBL" id="JASPKY010000390">
    <property type="protein sequence ID" value="KAK9702539.1"/>
    <property type="molecule type" value="Genomic_DNA"/>
</dbReference>
<name>A0AAW1JFJ8_POPJA</name>
<evidence type="ECO:0000313" key="1">
    <source>
        <dbReference type="EMBL" id="KAK9702539.1"/>
    </source>
</evidence>